<evidence type="ECO:0000256" key="1">
    <source>
        <dbReference type="SAM" id="Phobius"/>
    </source>
</evidence>
<organism evidence="2 3">
    <name type="scientific">Exserohilum turcicum (strain 28A)</name>
    <name type="common">Northern leaf blight fungus</name>
    <name type="synonym">Setosphaeria turcica</name>
    <dbReference type="NCBI Taxonomy" id="671987"/>
    <lineage>
        <taxon>Eukaryota</taxon>
        <taxon>Fungi</taxon>
        <taxon>Dikarya</taxon>
        <taxon>Ascomycota</taxon>
        <taxon>Pezizomycotina</taxon>
        <taxon>Dothideomycetes</taxon>
        <taxon>Pleosporomycetidae</taxon>
        <taxon>Pleosporales</taxon>
        <taxon>Pleosporineae</taxon>
        <taxon>Pleosporaceae</taxon>
        <taxon>Exserohilum</taxon>
    </lineage>
</organism>
<dbReference type="GeneID" id="19399788"/>
<feature type="transmembrane region" description="Helical" evidence="1">
    <location>
        <begin position="21"/>
        <end position="40"/>
    </location>
</feature>
<dbReference type="OrthoDB" id="5553410at2759"/>
<feature type="transmembrane region" description="Helical" evidence="1">
    <location>
        <begin position="69"/>
        <end position="86"/>
    </location>
</feature>
<dbReference type="HOGENOM" id="CLU_169378_0_0_1"/>
<sequence>MAPKKNLNNTYISPTHPHLNPILIAVFLMTLSAVPTPSFLRPFSTTPPPGFSEPLPPTVAKALRWTQNGLFYLLYGAHSVETLVFMKRLRDHGISFASVAWWKWVVTCFFGGKFCF</sequence>
<gene>
    <name evidence="2" type="ORF">SETTUDRAFT_166396</name>
</gene>
<reference evidence="2 3" key="1">
    <citation type="journal article" date="2012" name="PLoS Pathog.">
        <title>Diverse lifestyles and strategies of plant pathogenesis encoded in the genomes of eighteen Dothideomycetes fungi.</title>
        <authorList>
            <person name="Ohm R.A."/>
            <person name="Feau N."/>
            <person name="Henrissat B."/>
            <person name="Schoch C.L."/>
            <person name="Horwitz B.A."/>
            <person name="Barry K.W."/>
            <person name="Condon B.J."/>
            <person name="Copeland A.C."/>
            <person name="Dhillon B."/>
            <person name="Glaser F."/>
            <person name="Hesse C.N."/>
            <person name="Kosti I."/>
            <person name="LaButti K."/>
            <person name="Lindquist E.A."/>
            <person name="Lucas S."/>
            <person name="Salamov A.A."/>
            <person name="Bradshaw R.E."/>
            <person name="Ciuffetti L."/>
            <person name="Hamelin R.C."/>
            <person name="Kema G.H.J."/>
            <person name="Lawrence C."/>
            <person name="Scott J.A."/>
            <person name="Spatafora J.W."/>
            <person name="Turgeon B.G."/>
            <person name="de Wit P.J.G.M."/>
            <person name="Zhong S."/>
            <person name="Goodwin S.B."/>
            <person name="Grigoriev I.V."/>
        </authorList>
    </citation>
    <scope>NUCLEOTIDE SEQUENCE [LARGE SCALE GENOMIC DNA]</scope>
    <source>
        <strain evidence="3">28A</strain>
    </source>
</reference>
<dbReference type="EMBL" id="KB908877">
    <property type="protein sequence ID" value="EOA80979.1"/>
    <property type="molecule type" value="Genomic_DNA"/>
</dbReference>
<dbReference type="eggNOG" id="ENOG502SWTK">
    <property type="taxonomic scope" value="Eukaryota"/>
</dbReference>
<name>R0JTW4_EXST2</name>
<dbReference type="AlphaFoldDB" id="R0JTW4"/>
<evidence type="ECO:0000313" key="2">
    <source>
        <dbReference type="EMBL" id="EOA80979.1"/>
    </source>
</evidence>
<protein>
    <submittedName>
        <fullName evidence="2">Uncharacterized protein</fullName>
    </submittedName>
</protein>
<proteinExistence type="predicted"/>
<keyword evidence="3" id="KW-1185">Reference proteome</keyword>
<evidence type="ECO:0000313" key="3">
    <source>
        <dbReference type="Proteomes" id="UP000016935"/>
    </source>
</evidence>
<feature type="non-terminal residue" evidence="2">
    <location>
        <position position="116"/>
    </location>
</feature>
<dbReference type="RefSeq" id="XP_008031549.1">
    <property type="nucleotide sequence ID" value="XM_008033358.1"/>
</dbReference>
<dbReference type="PANTHER" id="PTHR37783">
    <property type="entry name" value="MEMBRANE PROTEIN, PUTATIVE (AFU_ORTHOLOGUE AFUA_1G04315)-RELATED"/>
    <property type="match status" value="1"/>
</dbReference>
<accession>R0JTW4</accession>
<dbReference type="PANTHER" id="PTHR37783:SF1">
    <property type="entry name" value="MEMBRANE PROTEIN, PUTATIVE (AFU_ORTHOLOGUE AFUA_1G04315)-RELATED"/>
    <property type="match status" value="1"/>
</dbReference>
<keyword evidence="1" id="KW-0812">Transmembrane</keyword>
<keyword evidence="1" id="KW-0472">Membrane</keyword>
<reference evidence="2 3" key="2">
    <citation type="journal article" date="2013" name="PLoS Genet.">
        <title>Comparative genome structure, secondary metabolite, and effector coding capacity across Cochliobolus pathogens.</title>
        <authorList>
            <person name="Condon B.J."/>
            <person name="Leng Y."/>
            <person name="Wu D."/>
            <person name="Bushley K.E."/>
            <person name="Ohm R.A."/>
            <person name="Otillar R."/>
            <person name="Martin J."/>
            <person name="Schackwitz W."/>
            <person name="Grimwood J."/>
            <person name="MohdZainudin N."/>
            <person name="Xue C."/>
            <person name="Wang R."/>
            <person name="Manning V.A."/>
            <person name="Dhillon B."/>
            <person name="Tu Z.J."/>
            <person name="Steffenson B.J."/>
            <person name="Salamov A."/>
            <person name="Sun H."/>
            <person name="Lowry S."/>
            <person name="LaButti K."/>
            <person name="Han J."/>
            <person name="Copeland A."/>
            <person name="Lindquist E."/>
            <person name="Barry K."/>
            <person name="Schmutz J."/>
            <person name="Baker S.E."/>
            <person name="Ciuffetti L.M."/>
            <person name="Grigoriev I.V."/>
            <person name="Zhong S."/>
            <person name="Turgeon B.G."/>
        </authorList>
    </citation>
    <scope>NUCLEOTIDE SEQUENCE [LARGE SCALE GENOMIC DNA]</scope>
    <source>
        <strain evidence="3">28A</strain>
    </source>
</reference>
<dbReference type="Proteomes" id="UP000016935">
    <property type="component" value="Unassembled WGS sequence"/>
</dbReference>
<keyword evidence="1" id="KW-1133">Transmembrane helix</keyword>